<name>A0A4R6X986_9GAMM</name>
<feature type="domain" description="EVE" evidence="1">
    <location>
        <begin position="2"/>
        <end position="145"/>
    </location>
</feature>
<protein>
    <submittedName>
        <fullName evidence="2">Putative RNA-binding protein with PUA-like domain</fullName>
    </submittedName>
</protein>
<dbReference type="PANTHER" id="PTHR14087">
    <property type="entry name" value="THYMOCYTE NUCLEAR PROTEIN 1"/>
    <property type="match status" value="1"/>
</dbReference>
<evidence type="ECO:0000313" key="2">
    <source>
        <dbReference type="EMBL" id="TDR15686.1"/>
    </source>
</evidence>
<dbReference type="InterPro" id="IPR015947">
    <property type="entry name" value="PUA-like_sf"/>
</dbReference>
<dbReference type="InterPro" id="IPR047197">
    <property type="entry name" value="THYN1-like_EVE"/>
</dbReference>
<dbReference type="Gene3D" id="3.10.590.10">
    <property type="entry name" value="ph1033 like domains"/>
    <property type="match status" value="1"/>
</dbReference>
<dbReference type="CDD" id="cd21133">
    <property type="entry name" value="EVE"/>
    <property type="match status" value="1"/>
</dbReference>
<evidence type="ECO:0000313" key="3">
    <source>
        <dbReference type="Proteomes" id="UP000295729"/>
    </source>
</evidence>
<dbReference type="RefSeq" id="WP_133560287.1">
    <property type="nucleotide sequence ID" value="NZ_SNZA01000001.1"/>
</dbReference>
<dbReference type="OrthoDB" id="9791347at2"/>
<keyword evidence="3" id="KW-1185">Reference proteome</keyword>
<dbReference type="InterPro" id="IPR002740">
    <property type="entry name" value="EVE_domain"/>
</dbReference>
<dbReference type="InterPro" id="IPR052181">
    <property type="entry name" value="5hmC_binding"/>
</dbReference>
<dbReference type="SUPFAM" id="SSF88697">
    <property type="entry name" value="PUA domain-like"/>
    <property type="match status" value="1"/>
</dbReference>
<comment type="caution">
    <text evidence="2">The sequence shown here is derived from an EMBL/GenBank/DDBJ whole genome shotgun (WGS) entry which is preliminary data.</text>
</comment>
<dbReference type="PANTHER" id="PTHR14087:SF7">
    <property type="entry name" value="THYMOCYTE NUCLEAR PROTEIN 1"/>
    <property type="match status" value="1"/>
</dbReference>
<accession>A0A4R6X986</accession>
<sequence length="152" mass="17481">MAVWLMKSEPDEFSINDLKHRQRENWDGVRNFQARNFMRDMRIGDTVLFYHSSCKVPAIVGLAQVSKEAHPDPSCWNPESSYYDPKSTPEAPRWDQIEVTFASILKKPLTLTLLKSIPELAGFPLITKGSRLSVMPVEENYWQVIKDKLGDI</sequence>
<gene>
    <name evidence="2" type="ORF">C8D85_1060</name>
</gene>
<dbReference type="Proteomes" id="UP000295729">
    <property type="component" value="Unassembled WGS sequence"/>
</dbReference>
<dbReference type="Pfam" id="PF01878">
    <property type="entry name" value="EVE"/>
    <property type="match status" value="1"/>
</dbReference>
<reference evidence="2 3" key="1">
    <citation type="submission" date="2019-03" db="EMBL/GenBank/DDBJ databases">
        <title>Genomic Encyclopedia of Type Strains, Phase IV (KMG-IV): sequencing the most valuable type-strain genomes for metagenomic binning, comparative biology and taxonomic classification.</title>
        <authorList>
            <person name="Goeker M."/>
        </authorList>
    </citation>
    <scope>NUCLEOTIDE SEQUENCE [LARGE SCALE GENOMIC DNA]</scope>
    <source>
        <strain evidence="2 3">DSM 5604</strain>
    </source>
</reference>
<evidence type="ECO:0000259" key="1">
    <source>
        <dbReference type="Pfam" id="PF01878"/>
    </source>
</evidence>
<dbReference type="AlphaFoldDB" id="A0A4R6X986"/>
<dbReference type="EMBL" id="SNZA01000001">
    <property type="protein sequence ID" value="TDR15686.1"/>
    <property type="molecule type" value="Genomic_DNA"/>
</dbReference>
<organism evidence="2 3">
    <name type="scientific">Marinomonas communis</name>
    <dbReference type="NCBI Taxonomy" id="28254"/>
    <lineage>
        <taxon>Bacteria</taxon>
        <taxon>Pseudomonadati</taxon>
        <taxon>Pseudomonadota</taxon>
        <taxon>Gammaproteobacteria</taxon>
        <taxon>Oceanospirillales</taxon>
        <taxon>Oceanospirillaceae</taxon>
        <taxon>Marinomonas</taxon>
    </lineage>
</organism>
<proteinExistence type="predicted"/>